<proteinExistence type="predicted"/>
<evidence type="ECO:0000313" key="2">
    <source>
        <dbReference type="Proteomes" id="UP000490386"/>
    </source>
</evidence>
<reference evidence="1 2" key="1">
    <citation type="submission" date="2019-09" db="EMBL/GenBank/DDBJ databases">
        <title>Phylogeny of genus Pseudoclavibacter and closely related genus.</title>
        <authorList>
            <person name="Li Y."/>
        </authorList>
    </citation>
    <scope>NUCLEOTIDE SEQUENCE [LARGE SCALE GENOMIC DNA]</scope>
    <source>
        <strain evidence="1 2">THG-MD12</strain>
    </source>
</reference>
<sequence length="304" mass="33174">MSETERIFRVAAAWHDVPAGLPLIVALRGGHDAGAVAAQVSDEIVGLDEDARIVAEFDVDELYDYRARRPIVSVSNGRVKSVTEPRLDLRLVTDELGQEFLFLSGFEPDYRWRLFSEALVSAVDALEVSSTTWVHAVPMPVPHTRPIRIAATGNREELVDSLSVWNPTTEAPAHVMQYFQVRAEELGHPVLSLAMLIPHYVADSSVPAGAVAALSALGSATGRMIATEALRERDRTFRAGVDAELESNPDGQKLIHALETQHDAYLQNLAVSNDFEDAAGELPSADQLAAEIERYLALGRDDDA</sequence>
<protein>
    <submittedName>
        <fullName evidence="1">PAC2 family protein</fullName>
    </submittedName>
</protein>
<dbReference type="InterPro" id="IPR008492">
    <property type="entry name" value="Rv2714-like"/>
</dbReference>
<dbReference type="EMBL" id="WBJX01000002">
    <property type="protein sequence ID" value="KAB1638539.1"/>
    <property type="molecule type" value="Genomic_DNA"/>
</dbReference>
<dbReference type="OrthoDB" id="3733464at2"/>
<dbReference type="Gene3D" id="3.40.50.10900">
    <property type="entry name" value="PAC-like subunit"/>
    <property type="match status" value="1"/>
</dbReference>
<dbReference type="RefSeq" id="WP_104253337.1">
    <property type="nucleotide sequence ID" value="NZ_CANKVH010000002.1"/>
</dbReference>
<keyword evidence="2" id="KW-1185">Reference proteome</keyword>
<gene>
    <name evidence="1" type="ORF">F8O03_09155</name>
</gene>
<dbReference type="InterPro" id="IPR019151">
    <property type="entry name" value="Proteasome_assmbl_chaperone_2"/>
</dbReference>
<evidence type="ECO:0000313" key="1">
    <source>
        <dbReference type="EMBL" id="KAB1638539.1"/>
    </source>
</evidence>
<dbReference type="SUPFAM" id="SSF159659">
    <property type="entry name" value="Cgl1923-like"/>
    <property type="match status" value="1"/>
</dbReference>
<dbReference type="Proteomes" id="UP000490386">
    <property type="component" value="Unassembled WGS sequence"/>
</dbReference>
<dbReference type="Pfam" id="PF09754">
    <property type="entry name" value="PAC2"/>
    <property type="match status" value="1"/>
</dbReference>
<dbReference type="InterPro" id="IPR038389">
    <property type="entry name" value="PSMG2_sf"/>
</dbReference>
<organism evidence="1 2">
    <name type="scientific">Pseudoclavibacter terrae</name>
    <dbReference type="NCBI Taxonomy" id="1530195"/>
    <lineage>
        <taxon>Bacteria</taxon>
        <taxon>Bacillati</taxon>
        <taxon>Actinomycetota</taxon>
        <taxon>Actinomycetes</taxon>
        <taxon>Micrococcales</taxon>
        <taxon>Microbacteriaceae</taxon>
        <taxon>Pseudoclavibacter</taxon>
    </lineage>
</organism>
<dbReference type="AlphaFoldDB" id="A0A7J5B3F8"/>
<comment type="caution">
    <text evidence="1">The sequence shown here is derived from an EMBL/GenBank/DDBJ whole genome shotgun (WGS) entry which is preliminary data.</text>
</comment>
<dbReference type="PIRSF" id="PIRSF028754">
    <property type="entry name" value="UCP028754"/>
    <property type="match status" value="1"/>
</dbReference>
<name>A0A7J5B3F8_9MICO</name>
<accession>A0A7J5B3F8</accession>